<evidence type="ECO:0000313" key="1">
    <source>
        <dbReference type="EMBL" id="CAH9102625.1"/>
    </source>
</evidence>
<gene>
    <name evidence="1" type="ORF">CEURO_LOCUS15856</name>
</gene>
<dbReference type="Proteomes" id="UP001152484">
    <property type="component" value="Unassembled WGS sequence"/>
</dbReference>
<protein>
    <submittedName>
        <fullName evidence="1">Uncharacterized protein</fullName>
    </submittedName>
</protein>
<dbReference type="EMBL" id="CAMAPE010000041">
    <property type="protein sequence ID" value="CAH9102625.1"/>
    <property type="molecule type" value="Genomic_DNA"/>
</dbReference>
<keyword evidence="2" id="KW-1185">Reference proteome</keyword>
<sequence>MVIHRYSNASKKSYPPNDIIDDIHREFGISLSYRKALAVK</sequence>
<comment type="caution">
    <text evidence="1">The sequence shown here is derived from an EMBL/GenBank/DDBJ whole genome shotgun (WGS) entry which is preliminary data.</text>
</comment>
<dbReference type="AlphaFoldDB" id="A0A9P0ZJN7"/>
<name>A0A9P0ZJN7_CUSEU</name>
<evidence type="ECO:0000313" key="2">
    <source>
        <dbReference type="Proteomes" id="UP001152484"/>
    </source>
</evidence>
<accession>A0A9P0ZJN7</accession>
<reference evidence="1" key="1">
    <citation type="submission" date="2022-07" db="EMBL/GenBank/DDBJ databases">
        <authorList>
            <person name="Macas J."/>
            <person name="Novak P."/>
            <person name="Neumann P."/>
        </authorList>
    </citation>
    <scope>NUCLEOTIDE SEQUENCE</scope>
</reference>
<proteinExistence type="predicted"/>
<organism evidence="1 2">
    <name type="scientific">Cuscuta europaea</name>
    <name type="common">European dodder</name>
    <dbReference type="NCBI Taxonomy" id="41803"/>
    <lineage>
        <taxon>Eukaryota</taxon>
        <taxon>Viridiplantae</taxon>
        <taxon>Streptophyta</taxon>
        <taxon>Embryophyta</taxon>
        <taxon>Tracheophyta</taxon>
        <taxon>Spermatophyta</taxon>
        <taxon>Magnoliopsida</taxon>
        <taxon>eudicotyledons</taxon>
        <taxon>Gunneridae</taxon>
        <taxon>Pentapetalae</taxon>
        <taxon>asterids</taxon>
        <taxon>lamiids</taxon>
        <taxon>Solanales</taxon>
        <taxon>Convolvulaceae</taxon>
        <taxon>Cuscuteae</taxon>
        <taxon>Cuscuta</taxon>
        <taxon>Cuscuta subgen. Cuscuta</taxon>
    </lineage>
</organism>
<feature type="non-terminal residue" evidence="1">
    <location>
        <position position="40"/>
    </location>
</feature>